<dbReference type="CDD" id="cd01949">
    <property type="entry name" value="GGDEF"/>
    <property type="match status" value="1"/>
</dbReference>
<accession>A0A8J3B0H8</accession>
<dbReference type="SUPFAM" id="SSF55073">
    <property type="entry name" value="Nucleotide cyclase"/>
    <property type="match status" value="1"/>
</dbReference>
<dbReference type="Gene3D" id="1.25.40.10">
    <property type="entry name" value="Tetratricopeptide repeat domain"/>
    <property type="match status" value="1"/>
</dbReference>
<dbReference type="InterPro" id="IPR043128">
    <property type="entry name" value="Rev_trsase/Diguanyl_cyclase"/>
</dbReference>
<dbReference type="Gene3D" id="3.30.70.270">
    <property type="match status" value="1"/>
</dbReference>
<evidence type="ECO:0000313" key="3">
    <source>
        <dbReference type="Proteomes" id="UP000649739"/>
    </source>
</evidence>
<dbReference type="GO" id="GO:0052621">
    <property type="term" value="F:diguanylate cyclase activity"/>
    <property type="evidence" value="ECO:0007669"/>
    <property type="project" value="TreeGrafter"/>
</dbReference>
<feature type="domain" description="GGDEF" evidence="1">
    <location>
        <begin position="398"/>
        <end position="522"/>
    </location>
</feature>
<dbReference type="Proteomes" id="UP000649739">
    <property type="component" value="Unassembled WGS sequence"/>
</dbReference>
<dbReference type="InterPro" id="IPR011990">
    <property type="entry name" value="TPR-like_helical_dom_sf"/>
</dbReference>
<organism evidence="2 3">
    <name type="scientific">Pilimelia anulata</name>
    <dbReference type="NCBI Taxonomy" id="53371"/>
    <lineage>
        <taxon>Bacteria</taxon>
        <taxon>Bacillati</taxon>
        <taxon>Actinomycetota</taxon>
        <taxon>Actinomycetes</taxon>
        <taxon>Micromonosporales</taxon>
        <taxon>Micromonosporaceae</taxon>
        <taxon>Pilimelia</taxon>
    </lineage>
</organism>
<name>A0A8J3B0H8_9ACTN</name>
<dbReference type="EMBL" id="BMQB01000002">
    <property type="protein sequence ID" value="GGJ82986.1"/>
    <property type="molecule type" value="Genomic_DNA"/>
</dbReference>
<dbReference type="SMART" id="SM00267">
    <property type="entry name" value="GGDEF"/>
    <property type="match status" value="1"/>
</dbReference>
<evidence type="ECO:0000259" key="1">
    <source>
        <dbReference type="PROSITE" id="PS50887"/>
    </source>
</evidence>
<dbReference type="PANTHER" id="PTHR45138">
    <property type="entry name" value="REGULATORY COMPONENTS OF SENSORY TRANSDUCTION SYSTEM"/>
    <property type="match status" value="1"/>
</dbReference>
<evidence type="ECO:0000313" key="2">
    <source>
        <dbReference type="EMBL" id="GGJ82986.1"/>
    </source>
</evidence>
<dbReference type="PROSITE" id="PS50887">
    <property type="entry name" value="GGDEF"/>
    <property type="match status" value="1"/>
</dbReference>
<dbReference type="PANTHER" id="PTHR45138:SF9">
    <property type="entry name" value="DIGUANYLATE CYCLASE DGCM-RELATED"/>
    <property type="match status" value="1"/>
</dbReference>
<dbReference type="RefSeq" id="WP_189168933.1">
    <property type="nucleotide sequence ID" value="NZ_BMQB01000002.1"/>
</dbReference>
<protein>
    <recommendedName>
        <fullName evidence="1">GGDEF domain-containing protein</fullName>
    </recommendedName>
</protein>
<dbReference type="InterPro" id="IPR050469">
    <property type="entry name" value="Diguanylate_Cyclase"/>
</dbReference>
<comment type="caution">
    <text evidence="2">The sequence shown here is derived from an EMBL/GenBank/DDBJ whole genome shotgun (WGS) entry which is preliminary data.</text>
</comment>
<reference evidence="2" key="2">
    <citation type="submission" date="2020-09" db="EMBL/GenBank/DDBJ databases">
        <authorList>
            <person name="Sun Q."/>
            <person name="Ohkuma M."/>
        </authorList>
    </citation>
    <scope>NUCLEOTIDE SEQUENCE</scope>
    <source>
        <strain evidence="2">JCM 3090</strain>
    </source>
</reference>
<keyword evidence="3" id="KW-1185">Reference proteome</keyword>
<reference evidence="2" key="1">
    <citation type="journal article" date="2014" name="Int. J. Syst. Evol. Microbiol.">
        <title>Complete genome sequence of Corynebacterium casei LMG S-19264T (=DSM 44701T), isolated from a smear-ripened cheese.</title>
        <authorList>
            <consortium name="US DOE Joint Genome Institute (JGI-PGF)"/>
            <person name="Walter F."/>
            <person name="Albersmeier A."/>
            <person name="Kalinowski J."/>
            <person name="Ruckert C."/>
        </authorList>
    </citation>
    <scope>NUCLEOTIDE SEQUENCE</scope>
    <source>
        <strain evidence="2">JCM 3090</strain>
    </source>
</reference>
<dbReference type="Pfam" id="PF00990">
    <property type="entry name" value="GGDEF"/>
    <property type="match status" value="1"/>
</dbReference>
<dbReference type="SUPFAM" id="SSF48452">
    <property type="entry name" value="TPR-like"/>
    <property type="match status" value="1"/>
</dbReference>
<dbReference type="AlphaFoldDB" id="A0A8J3B0H8"/>
<sequence length="522" mass="54909">MENVPAHAVRLLEEAQTGGVAEVLPRAEELLRARTGELADGPAAYHFVRAVCFAVLHRHREGIAAGDLVVAAAEREGAAGWRSCGLSLRAELRLRLGECELGEYDVDAVLRDLAAAEAALGDGEPDPVVAGNAYTGVALGYHQLRLYELAEPQYRRAYEVSTAAPVDTGNPSMWLTNLAMLHLQWALELYQIGEQPDGDKHVAEAQRYAERAVAEAAGPAATGWRLRGLVYAASARAFGDDPAGAAADLAGHLAELAAREDVAELELSQPCLAVALHRSGRPDEAMAVLDEAIASVPEVEWLTLATAYRTRAVLLREQGSPGAAAGLAYGDRLAAALWRQRQRTLQAATTMVSYETLRAEHERIARAAGTDPLTGVANRRGFDEFVDALVAQPAATAPALAALVIDVDKLKLINDVSGHNAGDSALRAIARAIADCLRDGDAVARLGGDEFAALLPGTDPAVAAGLAARMVDTVRAIPGCPATLSVGVAGGPAHLVRETLERADRAMYVAKRAGGDRVAPAT</sequence>
<proteinExistence type="predicted"/>
<dbReference type="NCBIfam" id="TIGR00254">
    <property type="entry name" value="GGDEF"/>
    <property type="match status" value="1"/>
</dbReference>
<dbReference type="InterPro" id="IPR000160">
    <property type="entry name" value="GGDEF_dom"/>
</dbReference>
<gene>
    <name evidence="2" type="ORF">GCM10010123_10790</name>
</gene>
<dbReference type="InterPro" id="IPR029787">
    <property type="entry name" value="Nucleotide_cyclase"/>
</dbReference>